<keyword evidence="3" id="KW-0732">Signal</keyword>
<evidence type="ECO:0000313" key="4">
    <source>
        <dbReference type="EMBL" id="KAF2121228.1"/>
    </source>
</evidence>
<feature type="region of interest" description="Disordered" evidence="1">
    <location>
        <begin position="45"/>
        <end position="65"/>
    </location>
</feature>
<keyword evidence="2" id="KW-1133">Transmembrane helix</keyword>
<feature type="transmembrane region" description="Helical" evidence="2">
    <location>
        <begin position="82"/>
        <end position="101"/>
    </location>
</feature>
<evidence type="ECO:0000313" key="5">
    <source>
        <dbReference type="Proteomes" id="UP000799770"/>
    </source>
</evidence>
<keyword evidence="2" id="KW-0812">Transmembrane</keyword>
<dbReference type="Proteomes" id="UP000799770">
    <property type="component" value="Unassembled WGS sequence"/>
</dbReference>
<keyword evidence="5" id="KW-1185">Reference proteome</keyword>
<feature type="chain" id="PRO_5025614985" evidence="3">
    <location>
        <begin position="21"/>
        <end position="102"/>
    </location>
</feature>
<proteinExistence type="predicted"/>
<name>A0A6A5ZSG5_9PLEO</name>
<reference evidence="4" key="1">
    <citation type="journal article" date="2020" name="Stud. Mycol.">
        <title>101 Dothideomycetes genomes: a test case for predicting lifestyles and emergence of pathogens.</title>
        <authorList>
            <person name="Haridas S."/>
            <person name="Albert R."/>
            <person name="Binder M."/>
            <person name="Bloem J."/>
            <person name="Labutti K."/>
            <person name="Salamov A."/>
            <person name="Andreopoulos B."/>
            <person name="Baker S."/>
            <person name="Barry K."/>
            <person name="Bills G."/>
            <person name="Bluhm B."/>
            <person name="Cannon C."/>
            <person name="Castanera R."/>
            <person name="Culley D."/>
            <person name="Daum C."/>
            <person name="Ezra D."/>
            <person name="Gonzalez J."/>
            <person name="Henrissat B."/>
            <person name="Kuo A."/>
            <person name="Liang C."/>
            <person name="Lipzen A."/>
            <person name="Lutzoni F."/>
            <person name="Magnuson J."/>
            <person name="Mondo S."/>
            <person name="Nolan M."/>
            <person name="Ohm R."/>
            <person name="Pangilinan J."/>
            <person name="Park H.-J."/>
            <person name="Ramirez L."/>
            <person name="Alfaro M."/>
            <person name="Sun H."/>
            <person name="Tritt A."/>
            <person name="Yoshinaga Y."/>
            <person name="Zwiers L.-H."/>
            <person name="Turgeon B."/>
            <person name="Goodwin S."/>
            <person name="Spatafora J."/>
            <person name="Crous P."/>
            <person name="Grigoriev I."/>
        </authorList>
    </citation>
    <scope>NUCLEOTIDE SEQUENCE</scope>
    <source>
        <strain evidence="4">CBS 627.86</strain>
    </source>
</reference>
<evidence type="ECO:0000256" key="3">
    <source>
        <dbReference type="SAM" id="SignalP"/>
    </source>
</evidence>
<organism evidence="4 5">
    <name type="scientific">Lophiotrema nucula</name>
    <dbReference type="NCBI Taxonomy" id="690887"/>
    <lineage>
        <taxon>Eukaryota</taxon>
        <taxon>Fungi</taxon>
        <taxon>Dikarya</taxon>
        <taxon>Ascomycota</taxon>
        <taxon>Pezizomycotina</taxon>
        <taxon>Dothideomycetes</taxon>
        <taxon>Pleosporomycetidae</taxon>
        <taxon>Pleosporales</taxon>
        <taxon>Lophiotremataceae</taxon>
        <taxon>Lophiotrema</taxon>
    </lineage>
</organism>
<protein>
    <submittedName>
        <fullName evidence="4">Uncharacterized protein</fullName>
    </submittedName>
</protein>
<evidence type="ECO:0000256" key="2">
    <source>
        <dbReference type="SAM" id="Phobius"/>
    </source>
</evidence>
<gene>
    <name evidence="4" type="ORF">BDV96DRAFT_206555</name>
</gene>
<feature type="signal peptide" evidence="3">
    <location>
        <begin position="1"/>
        <end position="20"/>
    </location>
</feature>
<accession>A0A6A5ZSG5</accession>
<dbReference type="EMBL" id="ML977312">
    <property type="protein sequence ID" value="KAF2121228.1"/>
    <property type="molecule type" value="Genomic_DNA"/>
</dbReference>
<evidence type="ECO:0000256" key="1">
    <source>
        <dbReference type="SAM" id="MobiDB-lite"/>
    </source>
</evidence>
<keyword evidence="2" id="KW-0472">Membrane</keyword>
<sequence length="102" mass="10460">MRPFAVLSVILLFLAASSFAALDFNPRRHLPQAHFLDTQAVIKPSTRPLSAPSPDPTIKPASNPEQAGLAAATTAAAADRPVATAAIIVGLAGLLFAMGMGV</sequence>
<dbReference type="AlphaFoldDB" id="A0A6A5ZSG5"/>